<comment type="caution">
    <text evidence="5">The sequence shown here is derived from an EMBL/GenBank/DDBJ whole genome shotgun (WGS) entry which is preliminary data.</text>
</comment>
<keyword evidence="3" id="KW-0804">Transcription</keyword>
<evidence type="ECO:0000313" key="6">
    <source>
        <dbReference type="Proteomes" id="UP000531840"/>
    </source>
</evidence>
<feature type="domain" description="HTH marR-type" evidence="4">
    <location>
        <begin position="1"/>
        <end position="134"/>
    </location>
</feature>
<dbReference type="Proteomes" id="UP000531840">
    <property type="component" value="Unassembled WGS sequence"/>
</dbReference>
<dbReference type="Pfam" id="PF01047">
    <property type="entry name" value="MarR"/>
    <property type="match status" value="1"/>
</dbReference>
<dbReference type="RefSeq" id="WP_179941701.1">
    <property type="nucleotide sequence ID" value="NZ_JACBYF010000017.1"/>
</dbReference>
<accession>A0ABX2T392</accession>
<dbReference type="PANTHER" id="PTHR42756">
    <property type="entry name" value="TRANSCRIPTIONAL REGULATOR, MARR"/>
    <property type="match status" value="1"/>
</dbReference>
<dbReference type="Gene3D" id="1.10.10.10">
    <property type="entry name" value="Winged helix-like DNA-binding domain superfamily/Winged helix DNA-binding domain"/>
    <property type="match status" value="1"/>
</dbReference>
<sequence>MIDVKEALREFEDFRITMRKISQSKEHLFSKMEFKVLFYIFENKNITMQDISSEFLVAKSRVTAITNSLFKKDFITYEVDSSDKRKKILKITEKGKSYLIEHKKNHENGFKIIWESFTDEEQKQWLNLTKKTTMVLKNMYLRKEK</sequence>
<organism evidence="5 6">
    <name type="scientific">Gemelliphila palaticanis</name>
    <dbReference type="NCBI Taxonomy" id="81950"/>
    <lineage>
        <taxon>Bacteria</taxon>
        <taxon>Bacillati</taxon>
        <taxon>Bacillota</taxon>
        <taxon>Bacilli</taxon>
        <taxon>Bacillales</taxon>
        <taxon>Gemellaceae</taxon>
        <taxon>Gemelliphila</taxon>
    </lineage>
</organism>
<dbReference type="InterPro" id="IPR036388">
    <property type="entry name" value="WH-like_DNA-bd_sf"/>
</dbReference>
<keyword evidence="2" id="KW-0238">DNA-binding</keyword>
<evidence type="ECO:0000259" key="4">
    <source>
        <dbReference type="PROSITE" id="PS50995"/>
    </source>
</evidence>
<dbReference type="SMART" id="SM00347">
    <property type="entry name" value="HTH_MARR"/>
    <property type="match status" value="1"/>
</dbReference>
<protein>
    <submittedName>
        <fullName evidence="5">MarR family transcriptional regulator</fullName>
    </submittedName>
</protein>
<proteinExistence type="predicted"/>
<dbReference type="InterPro" id="IPR036390">
    <property type="entry name" value="WH_DNA-bd_sf"/>
</dbReference>
<evidence type="ECO:0000256" key="1">
    <source>
        <dbReference type="ARBA" id="ARBA00023015"/>
    </source>
</evidence>
<gene>
    <name evidence="5" type="ORF">HZY85_07020</name>
</gene>
<dbReference type="SUPFAM" id="SSF46785">
    <property type="entry name" value="Winged helix' DNA-binding domain"/>
    <property type="match status" value="1"/>
</dbReference>
<keyword evidence="1" id="KW-0805">Transcription regulation</keyword>
<name>A0ABX2T392_9BACL</name>
<dbReference type="PROSITE" id="PS50995">
    <property type="entry name" value="HTH_MARR_2"/>
    <property type="match status" value="1"/>
</dbReference>
<dbReference type="PANTHER" id="PTHR42756:SF1">
    <property type="entry name" value="TRANSCRIPTIONAL REPRESSOR OF EMRAB OPERON"/>
    <property type="match status" value="1"/>
</dbReference>
<keyword evidence="6" id="KW-1185">Reference proteome</keyword>
<evidence type="ECO:0000313" key="5">
    <source>
        <dbReference type="EMBL" id="NYS47919.1"/>
    </source>
</evidence>
<reference evidence="5 6" key="1">
    <citation type="submission" date="2020-07" db="EMBL/GenBank/DDBJ databases">
        <title>MOT database genomes.</title>
        <authorList>
            <person name="Joseph S."/>
            <person name="Aduse-Opoku J."/>
            <person name="Hashim A."/>
            <person name="Wade W."/>
            <person name="Curtis M."/>
        </authorList>
    </citation>
    <scope>NUCLEOTIDE SEQUENCE [LARGE SCALE GENOMIC DNA]</scope>
    <source>
        <strain evidence="5 6">CIP 106318</strain>
    </source>
</reference>
<dbReference type="InterPro" id="IPR000835">
    <property type="entry name" value="HTH_MarR-typ"/>
</dbReference>
<dbReference type="EMBL" id="JACBYF010000017">
    <property type="protein sequence ID" value="NYS47919.1"/>
    <property type="molecule type" value="Genomic_DNA"/>
</dbReference>
<evidence type="ECO:0000256" key="3">
    <source>
        <dbReference type="ARBA" id="ARBA00023163"/>
    </source>
</evidence>
<dbReference type="PRINTS" id="PR00598">
    <property type="entry name" value="HTHMARR"/>
</dbReference>
<evidence type="ECO:0000256" key="2">
    <source>
        <dbReference type="ARBA" id="ARBA00023125"/>
    </source>
</evidence>